<gene>
    <name evidence="2" type="primary">nfi_1</name>
    <name evidence="2" type="ORF">g.68228</name>
</gene>
<feature type="non-terminal residue" evidence="2">
    <location>
        <position position="1"/>
    </location>
</feature>
<protein>
    <submittedName>
        <fullName evidence="2">Nfi_1 protein</fullName>
    </submittedName>
</protein>
<dbReference type="EMBL" id="GBYB01010151">
    <property type="protein sequence ID" value="JAG79918.1"/>
    <property type="molecule type" value="Transcribed_RNA"/>
</dbReference>
<keyword evidence="1" id="KW-1133">Transmembrane helix</keyword>
<name>A0A0C9RRY2_9HYME</name>
<keyword evidence="1" id="KW-0812">Transmembrane</keyword>
<sequence length="136" mass="15034">PILTIYIRCRDHSSTMARLILIAAFSLIVSVIIPSGQACGGYAELNWKMGNDPYCSNPRERTGWTWLYKVNCNCCPGFVRDGIPGKTAGICVPICYPKCAARDSNTKCTPEQIKKMENWENPGSKEMSCPADHDTA</sequence>
<organism evidence="2">
    <name type="scientific">Fopius arisanus</name>
    <dbReference type="NCBI Taxonomy" id="64838"/>
    <lineage>
        <taxon>Eukaryota</taxon>
        <taxon>Metazoa</taxon>
        <taxon>Ecdysozoa</taxon>
        <taxon>Arthropoda</taxon>
        <taxon>Hexapoda</taxon>
        <taxon>Insecta</taxon>
        <taxon>Pterygota</taxon>
        <taxon>Neoptera</taxon>
        <taxon>Endopterygota</taxon>
        <taxon>Hymenoptera</taxon>
        <taxon>Apocrita</taxon>
        <taxon>Ichneumonoidea</taxon>
        <taxon>Braconidae</taxon>
        <taxon>Opiinae</taxon>
        <taxon>Fopius</taxon>
    </lineage>
</organism>
<proteinExistence type="predicted"/>
<keyword evidence="1" id="KW-0472">Membrane</keyword>
<evidence type="ECO:0000256" key="1">
    <source>
        <dbReference type="SAM" id="Phobius"/>
    </source>
</evidence>
<feature type="transmembrane region" description="Helical" evidence="1">
    <location>
        <begin position="16"/>
        <end position="33"/>
    </location>
</feature>
<dbReference type="AlphaFoldDB" id="A0A0C9RRY2"/>
<reference evidence="2" key="1">
    <citation type="submission" date="2015-01" db="EMBL/GenBank/DDBJ databases">
        <title>Transcriptome Assembly of Fopius arisanus.</title>
        <authorList>
            <person name="Geib S."/>
        </authorList>
    </citation>
    <scope>NUCLEOTIDE SEQUENCE</scope>
</reference>
<accession>A0A0C9RRY2</accession>
<evidence type="ECO:0000313" key="2">
    <source>
        <dbReference type="EMBL" id="JAG79918.1"/>
    </source>
</evidence>